<dbReference type="InterPro" id="IPR053745">
    <property type="entry name" value="Viral_Tail_Comp_sf"/>
</dbReference>
<dbReference type="RefSeq" id="WP_091837183.1">
    <property type="nucleotide sequence ID" value="NZ_FPAA01000007.1"/>
</dbReference>
<dbReference type="EMBL" id="FPAA01000007">
    <property type="protein sequence ID" value="SFS75828.1"/>
    <property type="molecule type" value="Genomic_DNA"/>
</dbReference>
<dbReference type="Pfam" id="PF11367">
    <property type="entry name" value="Tail_completion_gp17"/>
    <property type="match status" value="1"/>
</dbReference>
<reference evidence="2" key="1">
    <citation type="submission" date="2016-10" db="EMBL/GenBank/DDBJ databases">
        <authorList>
            <person name="Varghese N."/>
            <person name="Submissions S."/>
        </authorList>
    </citation>
    <scope>NUCLEOTIDE SEQUENCE [LARGE SCALE GENOMIC DNA]</scope>
    <source>
        <strain evidence="2">DSM 45789</strain>
    </source>
</reference>
<dbReference type="InterPro" id="IPR021508">
    <property type="entry name" value="Gp17-like"/>
</dbReference>
<keyword evidence="2" id="KW-1185">Reference proteome</keyword>
<protein>
    <submittedName>
        <fullName evidence="1">Uncharacterized protein</fullName>
    </submittedName>
</protein>
<gene>
    <name evidence="1" type="ORF">SAMN05444972_10755</name>
</gene>
<dbReference type="AlphaFoldDB" id="A0A1I6SGG0"/>
<dbReference type="Proteomes" id="UP000198660">
    <property type="component" value="Unassembled WGS sequence"/>
</dbReference>
<organism evidence="1 2">
    <name type="scientific">Marininema halotolerans</name>
    <dbReference type="NCBI Taxonomy" id="1155944"/>
    <lineage>
        <taxon>Bacteria</taxon>
        <taxon>Bacillati</taxon>
        <taxon>Bacillota</taxon>
        <taxon>Bacilli</taxon>
        <taxon>Bacillales</taxon>
        <taxon>Thermoactinomycetaceae</taxon>
        <taxon>Marininema</taxon>
    </lineage>
</organism>
<proteinExistence type="predicted"/>
<evidence type="ECO:0000313" key="1">
    <source>
        <dbReference type="EMBL" id="SFS75828.1"/>
    </source>
</evidence>
<evidence type="ECO:0000313" key="2">
    <source>
        <dbReference type="Proteomes" id="UP000198660"/>
    </source>
</evidence>
<accession>A0A1I6SGG0</accession>
<sequence length="146" mass="15511">MTGTYVLVITITSEVIPSSSALLAAHQAMVNALTKDNALMSKVTAVVNRVPSSPPTLPYIVVEGGDSLPFRGLSPEGEKITIPLSVYGKTDELSDLQAILSDVQRVLIHQPLVISGVGQGVGVLVTSQWIQNPANDQVRMKISMDC</sequence>
<name>A0A1I6SGG0_9BACL</name>
<dbReference type="Gene3D" id="3.30.2000.30">
    <property type="match status" value="1"/>
</dbReference>